<gene>
    <name evidence="8" type="ORF">B1B_10401</name>
</gene>
<dbReference type="GO" id="GO:0016491">
    <property type="term" value="F:oxidoreductase activity"/>
    <property type="evidence" value="ECO:0007669"/>
    <property type="project" value="UniProtKB-KW"/>
</dbReference>
<dbReference type="AlphaFoldDB" id="T1A851"/>
<dbReference type="InterPro" id="IPR036197">
    <property type="entry name" value="NarG-like_sf"/>
</dbReference>
<dbReference type="EMBL" id="AUZY01006807">
    <property type="protein sequence ID" value="EQD53162.1"/>
    <property type="molecule type" value="Genomic_DNA"/>
</dbReference>
<dbReference type="Gene3D" id="1.20.950.20">
    <property type="entry name" value="Transmembrane di-heme cytochromes, Chain C"/>
    <property type="match status" value="1"/>
</dbReference>
<dbReference type="SUPFAM" id="SSF103501">
    <property type="entry name" value="Respiratory nitrate reductase 1 gamma chain"/>
    <property type="match status" value="1"/>
</dbReference>
<dbReference type="GO" id="GO:0005886">
    <property type="term" value="C:plasma membrane"/>
    <property type="evidence" value="ECO:0007669"/>
    <property type="project" value="TreeGrafter"/>
</dbReference>
<keyword evidence="6" id="KW-0812">Transmembrane</keyword>
<keyword evidence="4" id="KW-0408">Iron</keyword>
<evidence type="ECO:0000259" key="7">
    <source>
        <dbReference type="PROSITE" id="PS51379"/>
    </source>
</evidence>
<dbReference type="InterPro" id="IPR017896">
    <property type="entry name" value="4Fe4S_Fe-S-bd"/>
</dbReference>
<dbReference type="Gene3D" id="1.10.1060.10">
    <property type="entry name" value="Alpha-helical ferredoxin"/>
    <property type="match status" value="1"/>
</dbReference>
<keyword evidence="2" id="KW-0479">Metal-binding</keyword>
<evidence type="ECO:0000256" key="4">
    <source>
        <dbReference type="ARBA" id="ARBA00023004"/>
    </source>
</evidence>
<dbReference type="PROSITE" id="PS00198">
    <property type="entry name" value="4FE4S_FER_1"/>
    <property type="match status" value="2"/>
</dbReference>
<sequence length="323" mass="35492">MDHPVAVVTPGLVSDLARFGATDVSACFSCGTCTAVCPLVDNDATFPRRLIRYGQLGLRDELLASKELWTCYHCGLCTESCPQSADPAQYMAAARRYAIAGYDRTRLARTLYTHPAVGAGIATVVAAIFALFLYAFHGERSTTSFQLFRFIPEGVVHWTGVAVMVLVALAALSGVASMVVGIARKEGVTWRDVRGRVGRRRSWSAVWSAGAVESLGQRRYREDCAEAQTDREPFYRRRWLAHAMTMWGFTGLLLATMSDYALSVVGLRRTGTPEPIWYPVRLLGTIAGVMLVYGVTILLVNRLGHLNRAAQESAGSDWLFLIM</sequence>
<evidence type="ECO:0000256" key="1">
    <source>
        <dbReference type="ARBA" id="ARBA00022485"/>
    </source>
</evidence>
<keyword evidence="6" id="KW-1133">Transmembrane helix</keyword>
<evidence type="ECO:0000256" key="3">
    <source>
        <dbReference type="ARBA" id="ARBA00023002"/>
    </source>
</evidence>
<keyword evidence="1" id="KW-0004">4Fe-4S</keyword>
<organism evidence="8">
    <name type="scientific">mine drainage metagenome</name>
    <dbReference type="NCBI Taxonomy" id="410659"/>
    <lineage>
        <taxon>unclassified sequences</taxon>
        <taxon>metagenomes</taxon>
        <taxon>ecological metagenomes</taxon>
    </lineage>
</organism>
<feature type="domain" description="4Fe-4S ferredoxin-type" evidence="7">
    <location>
        <begin position="18"/>
        <end position="49"/>
    </location>
</feature>
<dbReference type="Pfam" id="PF13183">
    <property type="entry name" value="Fer4_8"/>
    <property type="match status" value="1"/>
</dbReference>
<feature type="non-terminal residue" evidence="8">
    <location>
        <position position="323"/>
    </location>
</feature>
<feature type="domain" description="4Fe-4S ferredoxin-type" evidence="7">
    <location>
        <begin position="60"/>
        <end position="85"/>
    </location>
</feature>
<evidence type="ECO:0000256" key="5">
    <source>
        <dbReference type="ARBA" id="ARBA00023014"/>
    </source>
</evidence>
<keyword evidence="3" id="KW-0560">Oxidoreductase</keyword>
<keyword evidence="6" id="KW-0472">Membrane</keyword>
<proteinExistence type="predicted"/>
<feature type="transmembrane region" description="Helical" evidence="6">
    <location>
        <begin position="156"/>
        <end position="182"/>
    </location>
</feature>
<feature type="transmembrane region" description="Helical" evidence="6">
    <location>
        <begin position="278"/>
        <end position="300"/>
    </location>
</feature>
<feature type="transmembrane region" description="Helical" evidence="6">
    <location>
        <begin position="239"/>
        <end position="258"/>
    </location>
</feature>
<dbReference type="GO" id="GO:0046872">
    <property type="term" value="F:metal ion binding"/>
    <property type="evidence" value="ECO:0007669"/>
    <property type="project" value="UniProtKB-KW"/>
</dbReference>
<dbReference type="PANTHER" id="PTHR43255">
    <property type="entry name" value="IRON-SULFUR-BINDING OXIDOREDUCTASE FADF-RELATED-RELATED"/>
    <property type="match status" value="1"/>
</dbReference>
<keyword evidence="5" id="KW-0411">Iron-sulfur</keyword>
<dbReference type="PANTHER" id="PTHR43255:SF1">
    <property type="entry name" value="IRON-SULFUR-BINDING OXIDOREDUCTASE FADF-RELATED"/>
    <property type="match status" value="1"/>
</dbReference>
<protein>
    <submittedName>
        <fullName evidence="8">4Fe-4S ferredoxin iron-sulfur binding domain-containing protein</fullName>
    </submittedName>
</protein>
<accession>T1A851</accession>
<dbReference type="InterPro" id="IPR009051">
    <property type="entry name" value="Helical_ferredxn"/>
</dbReference>
<evidence type="ECO:0000256" key="6">
    <source>
        <dbReference type="SAM" id="Phobius"/>
    </source>
</evidence>
<dbReference type="SUPFAM" id="SSF46548">
    <property type="entry name" value="alpha-helical ferredoxin"/>
    <property type="match status" value="1"/>
</dbReference>
<reference evidence="8" key="1">
    <citation type="submission" date="2013-08" db="EMBL/GenBank/DDBJ databases">
        <authorList>
            <person name="Mendez C."/>
            <person name="Richter M."/>
            <person name="Ferrer M."/>
            <person name="Sanchez J."/>
        </authorList>
    </citation>
    <scope>NUCLEOTIDE SEQUENCE</scope>
</reference>
<reference evidence="8" key="2">
    <citation type="journal article" date="2014" name="ISME J.">
        <title>Microbial stratification in low pH oxic and suboxic macroscopic growths along an acid mine drainage.</title>
        <authorList>
            <person name="Mendez-Garcia C."/>
            <person name="Mesa V."/>
            <person name="Sprenger R.R."/>
            <person name="Richter M."/>
            <person name="Diez M.S."/>
            <person name="Solano J."/>
            <person name="Bargiela R."/>
            <person name="Golyshina O.V."/>
            <person name="Manteca A."/>
            <person name="Ramos J.L."/>
            <person name="Gallego J.R."/>
            <person name="Llorente I."/>
            <person name="Martins Dos Santos V.A."/>
            <person name="Jensen O.N."/>
            <person name="Pelaez A.I."/>
            <person name="Sanchez J."/>
            <person name="Ferrer M."/>
        </authorList>
    </citation>
    <scope>NUCLEOTIDE SEQUENCE</scope>
</reference>
<comment type="caution">
    <text evidence="8">The sequence shown here is derived from an EMBL/GenBank/DDBJ whole genome shotgun (WGS) entry which is preliminary data.</text>
</comment>
<name>T1A851_9ZZZZ</name>
<evidence type="ECO:0000313" key="8">
    <source>
        <dbReference type="EMBL" id="EQD53162.1"/>
    </source>
</evidence>
<dbReference type="PROSITE" id="PS51379">
    <property type="entry name" value="4FE4S_FER_2"/>
    <property type="match status" value="2"/>
</dbReference>
<feature type="transmembrane region" description="Helical" evidence="6">
    <location>
        <begin position="116"/>
        <end position="136"/>
    </location>
</feature>
<dbReference type="GO" id="GO:0051539">
    <property type="term" value="F:4 iron, 4 sulfur cluster binding"/>
    <property type="evidence" value="ECO:0007669"/>
    <property type="project" value="UniProtKB-KW"/>
</dbReference>
<evidence type="ECO:0000256" key="2">
    <source>
        <dbReference type="ARBA" id="ARBA00022723"/>
    </source>
</evidence>
<dbReference type="InterPro" id="IPR017900">
    <property type="entry name" value="4Fe4S_Fe_S_CS"/>
</dbReference>
<dbReference type="InterPro" id="IPR051460">
    <property type="entry name" value="HdrC_iron-sulfur_subunit"/>
</dbReference>